<dbReference type="InterPro" id="IPR014839">
    <property type="entry name" value="Crt10"/>
</dbReference>
<protein>
    <submittedName>
        <fullName evidence="1">Uncharacterized protein</fullName>
    </submittedName>
</protein>
<proteinExistence type="predicted"/>
<dbReference type="OMA" id="CHNNTST"/>
<dbReference type="HOGENOM" id="CLU_009086_0_0_1"/>
<sequence length="529" mass="60431">MVEYLVLGLNSELIVFGFDGLTNLPSKQLLRIDTRPMYTSSTDRLISTWPYFPHTINYLKTGNFNNKQVLGVCSDDGTLFIWYTETIINLVKKFGNSKKPQSNDNDQETENPVATVTLSSTASSSVATPTIVKPDFRIKTEASLWGLDFKTYNGHNILVASDNSQSVVLLYYHPVDERFYNIKSHQILHNIPDISIVSYIQKGERHTVQVSCVSISGEIIVFEFNFAIALGPLNKEEFEYFRKEPYYYVDATMEQLENRNGIDSHELAQLKSKKFRRVKFAEPLCISRVVLSEDCWTVKPMSSKWFLPVGSLKDVFGDDSIDESRELNRIRYETRLLNASSGKFQFFPSKTVNFESRLEDNCHNNTSTTTNCKPTTVDDEYRRIHKELVNGSSDEFLLVSTAKKLSMFRFPSLFCNCSTSKVFDLAIPFNEESKFTNRISISMVIPELSCFIAATQQGLITIMRLCSYQGVYGMRQEHIFPNALSLSLGYHGYRTIIGLSVRKRTLEKPIYNLYVTYNDGLIIGYQISI</sequence>
<dbReference type="AlphaFoldDB" id="C4YSK6"/>
<dbReference type="Proteomes" id="UP000001429">
    <property type="component" value="Chromosome 6"/>
</dbReference>
<evidence type="ECO:0000313" key="2">
    <source>
        <dbReference type="Proteomes" id="UP000001429"/>
    </source>
</evidence>
<dbReference type="SUPFAM" id="SSF50978">
    <property type="entry name" value="WD40 repeat-like"/>
    <property type="match status" value="1"/>
</dbReference>
<name>C4YSK6_CANAW</name>
<keyword evidence="2" id="KW-1185">Reference proteome</keyword>
<dbReference type="Pfam" id="PF08728">
    <property type="entry name" value="CRT10"/>
    <property type="match status" value="2"/>
</dbReference>
<reference evidence="1 2" key="1">
    <citation type="journal article" date="2009" name="Nature">
        <title>Evolution of pathogenicity and sexual reproduction in eight Candida genomes.</title>
        <authorList>
            <person name="Butler G."/>
            <person name="Rasmussen M.D."/>
            <person name="Lin M.F."/>
            <person name="Santos M.A."/>
            <person name="Sakthikumar S."/>
            <person name="Munro C.A."/>
            <person name="Rheinbay E."/>
            <person name="Grabherr M."/>
            <person name="Forche A."/>
            <person name="Reedy J.L."/>
            <person name="Agrafioti I."/>
            <person name="Arnaud M.B."/>
            <person name="Bates S."/>
            <person name="Brown A.J."/>
            <person name="Brunke S."/>
            <person name="Costanzo M.C."/>
            <person name="Fitzpatrick D.A."/>
            <person name="de Groot P.W."/>
            <person name="Harris D."/>
            <person name="Hoyer L.L."/>
            <person name="Hube B."/>
            <person name="Klis F.M."/>
            <person name="Kodira C."/>
            <person name="Lennard N."/>
            <person name="Logue M.E."/>
            <person name="Martin R."/>
            <person name="Neiman A.M."/>
            <person name="Nikolaou E."/>
            <person name="Quail M.A."/>
            <person name="Quinn J."/>
            <person name="Santos M.C."/>
            <person name="Schmitzberger F.F."/>
            <person name="Sherlock G."/>
            <person name="Shah P."/>
            <person name="Silverstein K.A."/>
            <person name="Skrzypek M.S."/>
            <person name="Soll D."/>
            <person name="Staggs R."/>
            <person name="Stansfield I."/>
            <person name="Stumpf M.P."/>
            <person name="Sudbery P.E."/>
            <person name="Srikantha T."/>
            <person name="Zeng Q."/>
            <person name="Berman J."/>
            <person name="Berriman M."/>
            <person name="Heitman J."/>
            <person name="Gow N.A."/>
            <person name="Lorenz M.C."/>
            <person name="Birren B.W."/>
            <person name="Kellis M."/>
            <person name="Cuomo C.A."/>
        </authorList>
    </citation>
    <scope>NUCLEOTIDE SEQUENCE [LARGE SCALE GENOMIC DNA]</scope>
    <source>
        <strain evidence="1 2">WO-1</strain>
    </source>
</reference>
<organism evidence="1 2">
    <name type="scientific">Candida albicans (strain WO-1)</name>
    <name type="common">Yeast</name>
    <dbReference type="NCBI Taxonomy" id="294748"/>
    <lineage>
        <taxon>Eukaryota</taxon>
        <taxon>Fungi</taxon>
        <taxon>Dikarya</taxon>
        <taxon>Ascomycota</taxon>
        <taxon>Saccharomycotina</taxon>
        <taxon>Pichiomycetes</taxon>
        <taxon>Debaryomycetaceae</taxon>
        <taxon>Candida/Lodderomyces clade</taxon>
        <taxon>Candida</taxon>
    </lineage>
</organism>
<gene>
    <name evidence="1" type="ORF">CAWG_05074</name>
</gene>
<dbReference type="PaxDb" id="5476-C4YSK6"/>
<dbReference type="InterPro" id="IPR036322">
    <property type="entry name" value="WD40_repeat_dom_sf"/>
</dbReference>
<evidence type="ECO:0000313" key="1">
    <source>
        <dbReference type="EMBL" id="EEQ46709.1"/>
    </source>
</evidence>
<dbReference type="VEuPathDB" id="FungiDB:CAWG_05074"/>
<accession>C4YSK6</accession>
<dbReference type="OrthoDB" id="4068815at2759"/>
<dbReference type="EMBL" id="CM000312">
    <property type="protein sequence ID" value="EEQ46709.1"/>
    <property type="molecule type" value="Genomic_DNA"/>
</dbReference>